<evidence type="ECO:0000313" key="5">
    <source>
        <dbReference type="EMBL" id="KGR85014.1"/>
    </source>
</evidence>
<comment type="similarity">
    <text evidence="3">Belongs to the acetyltransferase family. RimJ subfamily.</text>
</comment>
<dbReference type="EMBL" id="JPVP01000055">
    <property type="protein sequence ID" value="KGR85014.1"/>
    <property type="molecule type" value="Genomic_DNA"/>
</dbReference>
<dbReference type="Gene3D" id="3.40.630.30">
    <property type="match status" value="1"/>
</dbReference>
<dbReference type="eggNOG" id="COG1670">
    <property type="taxonomic scope" value="Bacteria"/>
</dbReference>
<feature type="domain" description="N-acetyltransferase" evidence="4">
    <location>
        <begin position="19"/>
        <end position="180"/>
    </location>
</feature>
<keyword evidence="6" id="KW-1185">Reference proteome</keyword>
<dbReference type="RefSeq" id="WP_036154557.1">
    <property type="nucleotide sequence ID" value="NZ_AVCX01000006.1"/>
</dbReference>
<dbReference type="PANTHER" id="PTHR43792:SF8">
    <property type="entry name" value="[RIBOSOMAL PROTEIN US5]-ALANINE N-ACETYLTRANSFERASE"/>
    <property type="match status" value="1"/>
</dbReference>
<comment type="caution">
    <text evidence="5">The sequence shown here is derived from an EMBL/GenBank/DDBJ whole genome shotgun (WGS) entry which is preliminary data.</text>
</comment>
<evidence type="ECO:0000256" key="2">
    <source>
        <dbReference type="ARBA" id="ARBA00023315"/>
    </source>
</evidence>
<proteinExistence type="inferred from homology"/>
<keyword evidence="1 5" id="KW-0808">Transferase</keyword>
<keyword evidence="2" id="KW-0012">Acyltransferase</keyword>
<dbReference type="OrthoDB" id="9798081at2"/>
<dbReference type="Pfam" id="PF13302">
    <property type="entry name" value="Acetyltransf_3"/>
    <property type="match status" value="1"/>
</dbReference>
<evidence type="ECO:0000256" key="1">
    <source>
        <dbReference type="ARBA" id="ARBA00022679"/>
    </source>
</evidence>
<dbReference type="InterPro" id="IPR016181">
    <property type="entry name" value="Acyl_CoA_acyltransferase"/>
</dbReference>
<dbReference type="InterPro" id="IPR000182">
    <property type="entry name" value="GNAT_dom"/>
</dbReference>
<dbReference type="PANTHER" id="PTHR43792">
    <property type="entry name" value="GNAT FAMILY, PUTATIVE (AFU_ORTHOLOGUE AFUA_3G00765)-RELATED-RELATED"/>
    <property type="match status" value="1"/>
</dbReference>
<name>A0A0A3IJT9_9BACI</name>
<dbReference type="SUPFAM" id="SSF55729">
    <property type="entry name" value="Acyl-CoA N-acyltransferases (Nat)"/>
    <property type="match status" value="1"/>
</dbReference>
<organism evidence="5 6">
    <name type="scientific">Lysinibacillus odysseyi 34hs-1 = NBRC 100172</name>
    <dbReference type="NCBI Taxonomy" id="1220589"/>
    <lineage>
        <taxon>Bacteria</taxon>
        <taxon>Bacillati</taxon>
        <taxon>Bacillota</taxon>
        <taxon>Bacilli</taxon>
        <taxon>Bacillales</taxon>
        <taxon>Bacillaceae</taxon>
        <taxon>Lysinibacillus</taxon>
    </lineage>
</organism>
<dbReference type="STRING" id="1220589.CD32_11205"/>
<reference evidence="5 6" key="1">
    <citation type="submission" date="2014-02" db="EMBL/GenBank/DDBJ databases">
        <title>Draft genome sequence of Lysinibacillus odysseyi NBRC 100172.</title>
        <authorList>
            <person name="Zhang F."/>
            <person name="Wang G."/>
            <person name="Zhang L."/>
        </authorList>
    </citation>
    <scope>NUCLEOTIDE SEQUENCE [LARGE SCALE GENOMIC DNA]</scope>
    <source>
        <strain evidence="5 6">NBRC 100172</strain>
    </source>
</reference>
<dbReference type="AlphaFoldDB" id="A0A0A3IJT9"/>
<evidence type="ECO:0000259" key="4">
    <source>
        <dbReference type="PROSITE" id="PS51186"/>
    </source>
</evidence>
<dbReference type="PROSITE" id="PS51186">
    <property type="entry name" value="GNAT"/>
    <property type="match status" value="1"/>
</dbReference>
<protein>
    <submittedName>
        <fullName evidence="5">Acetyltransferase</fullName>
    </submittedName>
</protein>
<accession>A0A0A3IJT9</accession>
<dbReference type="InterPro" id="IPR051531">
    <property type="entry name" value="N-acetyltransferase"/>
</dbReference>
<dbReference type="Proteomes" id="UP000030437">
    <property type="component" value="Unassembled WGS sequence"/>
</dbReference>
<evidence type="ECO:0000256" key="3">
    <source>
        <dbReference type="ARBA" id="ARBA00038502"/>
    </source>
</evidence>
<evidence type="ECO:0000313" key="6">
    <source>
        <dbReference type="Proteomes" id="UP000030437"/>
    </source>
</evidence>
<dbReference type="GO" id="GO:0016747">
    <property type="term" value="F:acyltransferase activity, transferring groups other than amino-acyl groups"/>
    <property type="evidence" value="ECO:0007669"/>
    <property type="project" value="InterPro"/>
</dbReference>
<sequence length="190" mass="21725">MSNFNLLLVKHSQMESERIKLRPISLDDAEDMYEYTSDEETTRYIYEPHKDLEQTKSVIANYFVKESIGKYAIELKESSKMIGAIEFRVHEWNKSGELGFTLNRHFWGNGYMTEAGNLVLELAFDVLGLERVYAAHEVGNSASGKVLSRLGMKCEGILRKSEMIKGVLVDSAYYSILKEEYLDSKKGTID</sequence>
<gene>
    <name evidence="5" type="ORF">CD32_11205</name>
</gene>